<dbReference type="SUPFAM" id="SSF54593">
    <property type="entry name" value="Glyoxalase/Bleomycin resistance protein/Dihydroxybiphenyl dioxygenase"/>
    <property type="match status" value="1"/>
</dbReference>
<evidence type="ECO:0000259" key="1">
    <source>
        <dbReference type="PROSITE" id="PS51819"/>
    </source>
</evidence>
<dbReference type="Gene3D" id="3.10.180.10">
    <property type="entry name" value="2,3-Dihydroxybiphenyl 1,2-Dioxygenase, domain 1"/>
    <property type="match status" value="1"/>
</dbReference>
<dbReference type="Proteomes" id="UP000467124">
    <property type="component" value="Unassembled WGS sequence"/>
</dbReference>
<feature type="domain" description="VOC" evidence="1">
    <location>
        <begin position="6"/>
        <end position="150"/>
    </location>
</feature>
<accession>A0A7K2IXA7</accession>
<dbReference type="InterPro" id="IPR037523">
    <property type="entry name" value="VOC_core"/>
</dbReference>
<name>A0A7K2IXA7_9ACTN</name>
<proteinExistence type="predicted"/>
<evidence type="ECO:0000313" key="2">
    <source>
        <dbReference type="EMBL" id="MYR34602.1"/>
    </source>
</evidence>
<dbReference type="Pfam" id="PF13468">
    <property type="entry name" value="Glyoxalase_3"/>
    <property type="match status" value="1"/>
</dbReference>
<dbReference type="PROSITE" id="PS51819">
    <property type="entry name" value="VOC"/>
    <property type="match status" value="1"/>
</dbReference>
<protein>
    <submittedName>
        <fullName evidence="2">VOC family protein</fullName>
    </submittedName>
</protein>
<dbReference type="InterPro" id="IPR029068">
    <property type="entry name" value="Glyas_Bleomycin-R_OHBP_Dase"/>
</dbReference>
<comment type="caution">
    <text evidence="2">The sequence shown here is derived from an EMBL/GenBank/DDBJ whole genome shotgun (WGS) entry which is preliminary data.</text>
</comment>
<sequence>MSIPATLDHLVYAVPDLEAALPTFADLSGVAPVRGGSHPVGSANALVALTVDGRRVPHYLEIVGPDPERADPGPVPVFGLATLDHPHLATFAVRVEGDLEAAVERARAVGHDPGDIEPWSRTTPEGSVLRWLLAKREADHYPAPVPFLIDWGDTPQPGLGDLPTLELVSLRAEHPDPDSLSPVLSALGVDLEVVRGDAPSLEAVLRGPEGEFVLR</sequence>
<evidence type="ECO:0000313" key="3">
    <source>
        <dbReference type="Proteomes" id="UP000467124"/>
    </source>
</evidence>
<organism evidence="2 3">
    <name type="scientific">Nocardiopsis alba</name>
    <dbReference type="NCBI Taxonomy" id="53437"/>
    <lineage>
        <taxon>Bacteria</taxon>
        <taxon>Bacillati</taxon>
        <taxon>Actinomycetota</taxon>
        <taxon>Actinomycetes</taxon>
        <taxon>Streptosporangiales</taxon>
        <taxon>Nocardiopsidaceae</taxon>
        <taxon>Nocardiopsis</taxon>
    </lineage>
</organism>
<dbReference type="AlphaFoldDB" id="A0A7K2IXA7"/>
<dbReference type="InterPro" id="IPR025870">
    <property type="entry name" value="Glyoxalase-like_dom"/>
</dbReference>
<gene>
    <name evidence="2" type="ORF">GTW20_20715</name>
</gene>
<dbReference type="EMBL" id="WWHY01000001">
    <property type="protein sequence ID" value="MYR34602.1"/>
    <property type="molecule type" value="Genomic_DNA"/>
</dbReference>
<dbReference type="RefSeq" id="WP_161111605.1">
    <property type="nucleotide sequence ID" value="NZ_WWHY01000001.1"/>
</dbReference>
<reference evidence="2 3" key="1">
    <citation type="journal article" date="2019" name="Nat. Commun.">
        <title>The antimicrobial potential of Streptomyces from insect microbiomes.</title>
        <authorList>
            <person name="Chevrette M.G."/>
            <person name="Carlson C.M."/>
            <person name="Ortega H.E."/>
            <person name="Thomas C."/>
            <person name="Ananiev G.E."/>
            <person name="Barns K.J."/>
            <person name="Book A.J."/>
            <person name="Cagnazzo J."/>
            <person name="Carlos C."/>
            <person name="Flanigan W."/>
            <person name="Grubbs K.J."/>
            <person name="Horn H.A."/>
            <person name="Hoffmann F.M."/>
            <person name="Klassen J.L."/>
            <person name="Knack J.J."/>
            <person name="Lewin G.R."/>
            <person name="McDonald B.R."/>
            <person name="Muller L."/>
            <person name="Melo W.G.P."/>
            <person name="Pinto-Tomas A.A."/>
            <person name="Schmitz A."/>
            <person name="Wendt-Pienkowski E."/>
            <person name="Wildman S."/>
            <person name="Zhao M."/>
            <person name="Zhang F."/>
            <person name="Bugni T.S."/>
            <person name="Andes D.R."/>
            <person name="Pupo M.T."/>
            <person name="Currie C.R."/>
        </authorList>
    </citation>
    <scope>NUCLEOTIDE SEQUENCE [LARGE SCALE GENOMIC DNA]</scope>
    <source>
        <strain evidence="2 3">SID5840</strain>
    </source>
</reference>